<name>A0ABQ6MX77_9STRA</name>
<organism evidence="5 6">
    <name type="scientific">Tetraparma gracilis</name>
    <dbReference type="NCBI Taxonomy" id="2962635"/>
    <lineage>
        <taxon>Eukaryota</taxon>
        <taxon>Sar</taxon>
        <taxon>Stramenopiles</taxon>
        <taxon>Ochrophyta</taxon>
        <taxon>Bolidophyceae</taxon>
        <taxon>Parmales</taxon>
        <taxon>Triparmaceae</taxon>
        <taxon>Tetraparma</taxon>
    </lineage>
</organism>
<dbReference type="SUPFAM" id="SSF53474">
    <property type="entry name" value="alpha/beta-Hydrolases"/>
    <property type="match status" value="1"/>
</dbReference>
<dbReference type="InterPro" id="IPR050300">
    <property type="entry name" value="GDXG_lipolytic_enzyme"/>
</dbReference>
<sequence length="355" mass="38886">MECKEAPTSVAQLVHRHFYAPFVQHVVFRIMNRVQLIVVTLLGPEATLVWSEWSFIAVITTFSRVTSLVHQQVVDGNYLYPRGGSRNPSKIVFYVHGGGFCLITETERVIAAKFWSLGLDASFYMAQYPVCRPSSQVGVEDIMTTVMAQYETVCSSNPGASIVVAGDSAGGWIVTNLLLRTREANTPVGAVLLSPWLDVEMTSRLPSTITNSRTDFMVREFIEIFTLNVAGTGGVRPFSDLLREVSGAGIDNLLVVAGGGEIMLDEIRALYVAARRGEDVTLYVGGGSPHIFVMSPLFQPAGLDGDEEVWAVMAGRVRKWLGQESNGDDERVVWGEAVTEESLADAKAFYEHAVK</sequence>
<dbReference type="InterPro" id="IPR033140">
    <property type="entry name" value="Lipase_GDXG_put_SER_AS"/>
</dbReference>
<evidence type="ECO:0000313" key="6">
    <source>
        <dbReference type="Proteomes" id="UP001165060"/>
    </source>
</evidence>
<comment type="caution">
    <text evidence="5">The sequence shown here is derived from an EMBL/GenBank/DDBJ whole genome shotgun (WGS) entry which is preliminary data.</text>
</comment>
<keyword evidence="2" id="KW-0378">Hydrolase</keyword>
<keyword evidence="6" id="KW-1185">Reference proteome</keyword>
<evidence type="ECO:0000256" key="2">
    <source>
        <dbReference type="ARBA" id="ARBA00022801"/>
    </source>
</evidence>
<gene>
    <name evidence="5" type="ORF">TeGR_g10616</name>
</gene>
<dbReference type="EMBL" id="BRYB01004709">
    <property type="protein sequence ID" value="GMI35492.1"/>
    <property type="molecule type" value="Genomic_DNA"/>
</dbReference>
<feature type="active site" evidence="3">
    <location>
        <position position="168"/>
    </location>
</feature>
<protein>
    <recommendedName>
        <fullName evidence="4">Alpha/beta hydrolase fold-3 domain-containing protein</fullName>
    </recommendedName>
</protein>
<dbReference type="Gene3D" id="3.40.50.1820">
    <property type="entry name" value="alpha/beta hydrolase"/>
    <property type="match status" value="1"/>
</dbReference>
<dbReference type="PROSITE" id="PS01174">
    <property type="entry name" value="LIPASE_GDXG_SER"/>
    <property type="match status" value="1"/>
</dbReference>
<dbReference type="PANTHER" id="PTHR48081">
    <property type="entry name" value="AB HYDROLASE SUPERFAMILY PROTEIN C4A8.06C"/>
    <property type="match status" value="1"/>
</dbReference>
<feature type="domain" description="Alpha/beta hydrolase fold-3" evidence="4">
    <location>
        <begin position="92"/>
        <end position="293"/>
    </location>
</feature>
<reference evidence="5 6" key="1">
    <citation type="journal article" date="2023" name="Commun. Biol.">
        <title>Genome analysis of Parmales, the sister group of diatoms, reveals the evolutionary specialization of diatoms from phago-mixotrophs to photoautotrophs.</title>
        <authorList>
            <person name="Ban H."/>
            <person name="Sato S."/>
            <person name="Yoshikawa S."/>
            <person name="Yamada K."/>
            <person name="Nakamura Y."/>
            <person name="Ichinomiya M."/>
            <person name="Sato N."/>
            <person name="Blanc-Mathieu R."/>
            <person name="Endo H."/>
            <person name="Kuwata A."/>
            <person name="Ogata H."/>
        </authorList>
    </citation>
    <scope>NUCLEOTIDE SEQUENCE [LARGE SCALE GENOMIC DNA]</scope>
</reference>
<evidence type="ECO:0000259" key="4">
    <source>
        <dbReference type="Pfam" id="PF07859"/>
    </source>
</evidence>
<dbReference type="PANTHER" id="PTHR48081:SF8">
    <property type="entry name" value="ALPHA_BETA HYDROLASE FOLD-3 DOMAIN-CONTAINING PROTEIN-RELATED"/>
    <property type="match status" value="1"/>
</dbReference>
<evidence type="ECO:0000256" key="3">
    <source>
        <dbReference type="PROSITE-ProRule" id="PRU10038"/>
    </source>
</evidence>
<dbReference type="Pfam" id="PF07859">
    <property type="entry name" value="Abhydrolase_3"/>
    <property type="match status" value="1"/>
</dbReference>
<evidence type="ECO:0000256" key="1">
    <source>
        <dbReference type="ARBA" id="ARBA00010515"/>
    </source>
</evidence>
<accession>A0ABQ6MX77</accession>
<dbReference type="InterPro" id="IPR029058">
    <property type="entry name" value="AB_hydrolase_fold"/>
</dbReference>
<proteinExistence type="inferred from homology"/>
<dbReference type="Proteomes" id="UP001165060">
    <property type="component" value="Unassembled WGS sequence"/>
</dbReference>
<comment type="similarity">
    <text evidence="1">Belongs to the 'GDXG' lipolytic enzyme family.</text>
</comment>
<evidence type="ECO:0000313" key="5">
    <source>
        <dbReference type="EMBL" id="GMI35492.1"/>
    </source>
</evidence>
<dbReference type="InterPro" id="IPR013094">
    <property type="entry name" value="AB_hydrolase_3"/>
</dbReference>